<dbReference type="CDD" id="cd00775">
    <property type="entry name" value="LysRS_core"/>
    <property type="match status" value="1"/>
</dbReference>
<dbReference type="PROSITE" id="PS50886">
    <property type="entry name" value="TRBD"/>
    <property type="match status" value="1"/>
</dbReference>
<comment type="subcellular location">
    <subcellularLocation>
        <location evidence="9">Cytoplasm</location>
    </subcellularLocation>
</comment>
<dbReference type="SUPFAM" id="SSF50249">
    <property type="entry name" value="Nucleic acid-binding proteins"/>
    <property type="match status" value="2"/>
</dbReference>
<comment type="cofactor">
    <cofactor evidence="9 11">
        <name>Mg(2+)</name>
        <dbReference type="ChEBI" id="CHEBI:18420"/>
    </cofactor>
    <text evidence="9 11">Binds 3 Mg(2+) ions per subunit.</text>
</comment>
<dbReference type="GO" id="GO:0004825">
    <property type="term" value="F:methionine-tRNA ligase activity"/>
    <property type="evidence" value="ECO:0007669"/>
    <property type="project" value="InterPro"/>
</dbReference>
<evidence type="ECO:0000313" key="15">
    <source>
        <dbReference type="Proteomes" id="UP000266066"/>
    </source>
</evidence>
<dbReference type="InterPro" id="IPR012340">
    <property type="entry name" value="NA-bd_OB-fold"/>
</dbReference>
<comment type="caution">
    <text evidence="14">The sequence shown here is derived from an EMBL/GenBank/DDBJ whole genome shotgun (WGS) entry which is preliminary data.</text>
</comment>
<dbReference type="InterPro" id="IPR018149">
    <property type="entry name" value="Lys-tRNA-synth_II_C"/>
</dbReference>
<dbReference type="Gene3D" id="2.40.50.140">
    <property type="entry name" value="Nucleic acid-binding proteins"/>
    <property type="match status" value="2"/>
</dbReference>
<protein>
    <recommendedName>
        <fullName evidence="9">Lysine--tRNA ligase</fullName>
        <ecNumber evidence="9">6.1.1.6</ecNumber>
    </recommendedName>
    <alternativeName>
        <fullName evidence="9">Lysyl-tRNA synthetase</fullName>
        <shortName evidence="9">LysRS</shortName>
    </alternativeName>
</protein>
<evidence type="ECO:0000256" key="11">
    <source>
        <dbReference type="RuleBase" id="RU000336"/>
    </source>
</evidence>
<dbReference type="InterPro" id="IPR004364">
    <property type="entry name" value="Aa-tRNA-synt_II"/>
</dbReference>
<dbReference type="EMBL" id="QRUJ01000019">
    <property type="protein sequence ID" value="RGR52701.1"/>
    <property type="molecule type" value="Genomic_DNA"/>
</dbReference>
<dbReference type="GO" id="GO:0000049">
    <property type="term" value="F:tRNA binding"/>
    <property type="evidence" value="ECO:0007669"/>
    <property type="project" value="UniProtKB-UniRule"/>
</dbReference>
<dbReference type="InterPro" id="IPR002313">
    <property type="entry name" value="Lys-tRNA-ligase_II"/>
</dbReference>
<dbReference type="Proteomes" id="UP000266066">
    <property type="component" value="Unassembled WGS sequence"/>
</dbReference>
<dbReference type="PRINTS" id="PR00982">
    <property type="entry name" value="TRNASYNTHLYS"/>
</dbReference>
<evidence type="ECO:0000256" key="1">
    <source>
        <dbReference type="ARBA" id="ARBA00022555"/>
    </source>
</evidence>
<keyword evidence="9 11" id="KW-0460">Magnesium</keyword>
<evidence type="ECO:0000256" key="8">
    <source>
        <dbReference type="ARBA" id="ARBA00048573"/>
    </source>
</evidence>
<sequence>MANQNNNKGGQQQDVNQLLKVRREKLQNLQEAGRDPFQITKYNVTHHSSDVKELYNAHEAEILGDRKAPDVEGLDDAAKREVINNDYNERREIMDAKPIEVSIAGRMMFKRVMGKASFCNIQDLKGNIQVYVARDNIGEDSYADFKKSDIGDIYGVKGFAFRTKTGEISIHAEEITLLSKSLQILPEKFHGLTDTDTRYRQRYVDLIMNQESKEVFIKRSQILKEIRNFLAGRDFMEVETPMLVSNAGGAAARPFETHYNALNEDVKLRISLELYLKRLIVGGLERVYEIGRVFRNEGVDTRHNPEFTLMELYQAYTDYEGMMELTESMFRYLAEKVCGSTKISYNGVEIDLGKPFARMTMIDAIKKYAGVDFDQVPDDAAAKKLADEHHIEYEERHKKGDIVNLFFEEYCEKELIQPTFIMDHPIEISPLTKKKPSDPTKVERFELFCNTWEMCNAYSELNDPIDQRERFAAQDANAAAGDDEAEHTDEDFLNALEIGMPPTGGIGYGIDRLVMLLTDSQAIRDVLLFPTMKSLDGVNKKNDVNNTASEAPEKNVKTESEKIDFSNVKIEPIFEEMVDFDTFSKSDFRAVKILACEAVPKSKKLLKFTLDDGERKDRVILSGIHEYYEPEELVGKTAIAIVNLPPRKMMGIDSEGMLISAVHEEDGHEGLNLLMVDDHIPAGAKLY</sequence>
<feature type="domain" description="Aminoacyl-transfer RNA synthetases class-II family profile" evidence="12">
    <location>
        <begin position="219"/>
        <end position="530"/>
    </location>
</feature>
<dbReference type="PROSITE" id="PS50862">
    <property type="entry name" value="AA_TRNA_LIGASE_II"/>
    <property type="match status" value="1"/>
</dbReference>
<organism evidence="14 15">
    <name type="scientific">Agathobacter rectalis</name>
    <dbReference type="NCBI Taxonomy" id="39491"/>
    <lineage>
        <taxon>Bacteria</taxon>
        <taxon>Bacillati</taxon>
        <taxon>Bacillota</taxon>
        <taxon>Clostridia</taxon>
        <taxon>Lachnospirales</taxon>
        <taxon>Lachnospiraceae</taxon>
        <taxon>Agathobacter</taxon>
    </lineage>
</organism>
<proteinExistence type="inferred from homology"/>
<keyword evidence="2 9" id="KW-0436">Ligase</keyword>
<dbReference type="GO" id="GO:0005524">
    <property type="term" value="F:ATP binding"/>
    <property type="evidence" value="ECO:0007669"/>
    <property type="project" value="UniProtKB-UniRule"/>
</dbReference>
<dbReference type="InterPro" id="IPR004365">
    <property type="entry name" value="NA-bd_OB_tRNA"/>
</dbReference>
<dbReference type="GO" id="GO:0006431">
    <property type="term" value="P:methionyl-tRNA aminoacylation"/>
    <property type="evidence" value="ECO:0007669"/>
    <property type="project" value="InterPro"/>
</dbReference>
<name>A0A395UYW5_9FIRM</name>
<feature type="domain" description="TRNA-binding" evidence="13">
    <location>
        <begin position="582"/>
        <end position="687"/>
    </location>
</feature>
<evidence type="ECO:0000256" key="10">
    <source>
        <dbReference type="PROSITE-ProRule" id="PRU00209"/>
    </source>
</evidence>
<dbReference type="InterPro" id="IPR044136">
    <property type="entry name" value="Lys-tRNA-ligase_II_N"/>
</dbReference>
<keyword evidence="4 9" id="KW-0547">Nucleotide-binding</keyword>
<evidence type="ECO:0000259" key="12">
    <source>
        <dbReference type="PROSITE" id="PS50862"/>
    </source>
</evidence>
<dbReference type="AlphaFoldDB" id="A0A395UYW5"/>
<dbReference type="EC" id="6.1.1.6" evidence="9"/>
<gene>
    <name evidence="9 14" type="primary">lysS</name>
    <name evidence="14" type="ORF">DWY38_13530</name>
</gene>
<evidence type="ECO:0000313" key="14">
    <source>
        <dbReference type="EMBL" id="RGR52701.1"/>
    </source>
</evidence>
<dbReference type="GO" id="GO:0006430">
    <property type="term" value="P:lysyl-tRNA aminoacylation"/>
    <property type="evidence" value="ECO:0007669"/>
    <property type="project" value="UniProtKB-UniRule"/>
</dbReference>
<comment type="similarity">
    <text evidence="9">Belongs to the class-II aminoacyl-tRNA synthetase family.</text>
</comment>
<dbReference type="PANTHER" id="PTHR42918:SF15">
    <property type="entry name" value="LYSINE--TRNA LIGASE, CHLOROPLASTIC_MITOCHONDRIAL"/>
    <property type="match status" value="1"/>
</dbReference>
<dbReference type="Pfam" id="PF01336">
    <property type="entry name" value="tRNA_anti-codon"/>
    <property type="match status" value="1"/>
</dbReference>
<dbReference type="HAMAP" id="MF_00252">
    <property type="entry name" value="Lys_tRNA_synth_class2"/>
    <property type="match status" value="1"/>
</dbReference>
<keyword evidence="3 9" id="KW-0479">Metal-binding</keyword>
<keyword evidence="9" id="KW-0963">Cytoplasm</keyword>
<dbReference type="Pfam" id="PF01588">
    <property type="entry name" value="tRNA_bind"/>
    <property type="match status" value="1"/>
</dbReference>
<evidence type="ECO:0000256" key="7">
    <source>
        <dbReference type="ARBA" id="ARBA00023146"/>
    </source>
</evidence>
<dbReference type="InterPro" id="IPR002547">
    <property type="entry name" value="tRNA-bd_dom"/>
</dbReference>
<dbReference type="RefSeq" id="WP_118392512.1">
    <property type="nucleotide sequence ID" value="NZ_QRUJ01000019.1"/>
</dbReference>
<evidence type="ECO:0000256" key="2">
    <source>
        <dbReference type="ARBA" id="ARBA00022598"/>
    </source>
</evidence>
<dbReference type="InterPro" id="IPR004495">
    <property type="entry name" value="Met-tRNA-synth_bsu_C"/>
</dbReference>
<dbReference type="PANTHER" id="PTHR42918">
    <property type="entry name" value="LYSYL-TRNA SYNTHETASE"/>
    <property type="match status" value="1"/>
</dbReference>
<evidence type="ECO:0000256" key="4">
    <source>
        <dbReference type="ARBA" id="ARBA00022741"/>
    </source>
</evidence>
<evidence type="ECO:0000259" key="13">
    <source>
        <dbReference type="PROSITE" id="PS50886"/>
    </source>
</evidence>
<keyword evidence="5 9" id="KW-0067">ATP-binding</keyword>
<dbReference type="GO" id="GO:0140096">
    <property type="term" value="F:catalytic activity, acting on a protein"/>
    <property type="evidence" value="ECO:0007669"/>
    <property type="project" value="UniProtKB-ARBA"/>
</dbReference>
<dbReference type="NCBIfam" id="NF001756">
    <property type="entry name" value="PRK00484.1"/>
    <property type="match status" value="1"/>
</dbReference>
<keyword evidence="6 10" id="KW-0694">RNA-binding</keyword>
<dbReference type="GO" id="GO:0016740">
    <property type="term" value="F:transferase activity"/>
    <property type="evidence" value="ECO:0007669"/>
    <property type="project" value="UniProtKB-ARBA"/>
</dbReference>
<feature type="binding site" evidence="9">
    <location>
        <position position="446"/>
    </location>
    <ligand>
        <name>Mg(2+)</name>
        <dbReference type="ChEBI" id="CHEBI:18420"/>
        <label>1</label>
    </ligand>
</feature>
<dbReference type="GO" id="GO:0000287">
    <property type="term" value="F:magnesium ion binding"/>
    <property type="evidence" value="ECO:0007669"/>
    <property type="project" value="UniProtKB-UniRule"/>
</dbReference>
<dbReference type="NCBIfam" id="TIGR00399">
    <property type="entry name" value="metG_C_term"/>
    <property type="match status" value="1"/>
</dbReference>
<dbReference type="CDD" id="cd02800">
    <property type="entry name" value="tRNA_bind_EcMetRS_like"/>
    <property type="match status" value="1"/>
</dbReference>
<evidence type="ECO:0000256" key="5">
    <source>
        <dbReference type="ARBA" id="ARBA00022840"/>
    </source>
</evidence>
<keyword evidence="7 9" id="KW-0030">Aminoacyl-tRNA synthetase</keyword>
<dbReference type="GO" id="GO:0005829">
    <property type="term" value="C:cytosol"/>
    <property type="evidence" value="ECO:0007669"/>
    <property type="project" value="TreeGrafter"/>
</dbReference>
<keyword evidence="9" id="KW-0648">Protein biosynthesis</keyword>
<dbReference type="NCBIfam" id="TIGR00499">
    <property type="entry name" value="lysS_bact"/>
    <property type="match status" value="1"/>
</dbReference>
<dbReference type="CDD" id="cd04322">
    <property type="entry name" value="LysRS_N"/>
    <property type="match status" value="1"/>
</dbReference>
<dbReference type="InterPro" id="IPR045864">
    <property type="entry name" value="aa-tRNA-synth_II/BPL/LPL"/>
</dbReference>
<feature type="binding site" evidence="9">
    <location>
        <position position="453"/>
    </location>
    <ligand>
        <name>Mg(2+)</name>
        <dbReference type="ChEBI" id="CHEBI:18420"/>
        <label>1</label>
    </ligand>
</feature>
<reference evidence="14 15" key="1">
    <citation type="submission" date="2018-08" db="EMBL/GenBank/DDBJ databases">
        <title>A genome reference for cultivated species of the human gut microbiota.</title>
        <authorList>
            <person name="Zou Y."/>
            <person name="Xue W."/>
            <person name="Luo G."/>
        </authorList>
    </citation>
    <scope>NUCLEOTIDE SEQUENCE [LARGE SCALE GENOMIC DNA]</scope>
    <source>
        <strain evidence="14 15">AF25-15</strain>
    </source>
</reference>
<comment type="catalytic activity">
    <reaction evidence="8 9 11">
        <text>tRNA(Lys) + L-lysine + ATP = L-lysyl-tRNA(Lys) + AMP + diphosphate</text>
        <dbReference type="Rhea" id="RHEA:20792"/>
        <dbReference type="Rhea" id="RHEA-COMP:9696"/>
        <dbReference type="Rhea" id="RHEA-COMP:9697"/>
        <dbReference type="ChEBI" id="CHEBI:30616"/>
        <dbReference type="ChEBI" id="CHEBI:32551"/>
        <dbReference type="ChEBI" id="CHEBI:33019"/>
        <dbReference type="ChEBI" id="CHEBI:78442"/>
        <dbReference type="ChEBI" id="CHEBI:78529"/>
        <dbReference type="ChEBI" id="CHEBI:456215"/>
        <dbReference type="EC" id="6.1.1.6"/>
    </reaction>
</comment>
<evidence type="ECO:0000256" key="9">
    <source>
        <dbReference type="HAMAP-Rule" id="MF_00252"/>
    </source>
</evidence>
<dbReference type="GO" id="GO:0004824">
    <property type="term" value="F:lysine-tRNA ligase activity"/>
    <property type="evidence" value="ECO:0007669"/>
    <property type="project" value="UniProtKB-UniRule"/>
</dbReference>
<evidence type="ECO:0000256" key="3">
    <source>
        <dbReference type="ARBA" id="ARBA00022723"/>
    </source>
</evidence>
<evidence type="ECO:0000256" key="6">
    <source>
        <dbReference type="ARBA" id="ARBA00022884"/>
    </source>
</evidence>
<dbReference type="Gene3D" id="3.30.930.10">
    <property type="entry name" value="Bira Bifunctional Protein, Domain 2"/>
    <property type="match status" value="1"/>
</dbReference>
<feature type="binding site" evidence="9">
    <location>
        <position position="453"/>
    </location>
    <ligand>
        <name>Mg(2+)</name>
        <dbReference type="ChEBI" id="CHEBI:18420"/>
        <label>2</label>
    </ligand>
</feature>
<dbReference type="InterPro" id="IPR006195">
    <property type="entry name" value="aa-tRNA-synth_II"/>
</dbReference>
<dbReference type="Pfam" id="PF00152">
    <property type="entry name" value="tRNA-synt_2"/>
    <property type="match status" value="1"/>
</dbReference>
<comment type="subunit">
    <text evidence="9">Homodimer.</text>
</comment>
<keyword evidence="1 10" id="KW-0820">tRNA-binding</keyword>
<dbReference type="SUPFAM" id="SSF55681">
    <property type="entry name" value="Class II aaRS and biotin synthetases"/>
    <property type="match status" value="1"/>
</dbReference>
<accession>A0A395UYW5</accession>